<keyword evidence="2" id="KW-1185">Reference proteome</keyword>
<dbReference type="EMBL" id="VIEB01000206">
    <property type="protein sequence ID" value="TQE00799.1"/>
    <property type="molecule type" value="Genomic_DNA"/>
</dbReference>
<gene>
    <name evidence="1" type="ORF">C1H46_013594</name>
</gene>
<comment type="caution">
    <text evidence="1">The sequence shown here is derived from an EMBL/GenBank/DDBJ whole genome shotgun (WGS) entry which is preliminary data.</text>
</comment>
<accession>A0A540MPT8</accession>
<dbReference type="Proteomes" id="UP000315295">
    <property type="component" value="Unassembled WGS sequence"/>
</dbReference>
<reference evidence="1 2" key="1">
    <citation type="journal article" date="2019" name="G3 (Bethesda)">
        <title>Sequencing of a Wild Apple (Malus baccata) Genome Unravels the Differences Between Cultivated and Wild Apple Species Regarding Disease Resistance and Cold Tolerance.</title>
        <authorList>
            <person name="Chen X."/>
        </authorList>
    </citation>
    <scope>NUCLEOTIDE SEQUENCE [LARGE SCALE GENOMIC DNA]</scope>
    <source>
        <strain evidence="2">cv. Shandingzi</strain>
        <tissue evidence="1">Leaves</tissue>
    </source>
</reference>
<dbReference type="AlphaFoldDB" id="A0A540MPT8"/>
<proteinExistence type="predicted"/>
<evidence type="ECO:0000313" key="2">
    <source>
        <dbReference type="Proteomes" id="UP000315295"/>
    </source>
</evidence>
<evidence type="ECO:0000313" key="1">
    <source>
        <dbReference type="EMBL" id="TQE00799.1"/>
    </source>
</evidence>
<name>A0A540MPT8_MALBA</name>
<sequence>MWVICDSRNLNFGVMRPATMDFFNDMEDQGSTMVMDVDEVDPLEEFHEGVMVKGSSPINTVQHEASNSSCFSISDCNSRNNWSSKLAFLKFWNRT</sequence>
<dbReference type="STRING" id="106549.A0A540MPT8"/>
<organism evidence="1 2">
    <name type="scientific">Malus baccata</name>
    <name type="common">Siberian crab apple</name>
    <name type="synonym">Pyrus baccata</name>
    <dbReference type="NCBI Taxonomy" id="106549"/>
    <lineage>
        <taxon>Eukaryota</taxon>
        <taxon>Viridiplantae</taxon>
        <taxon>Streptophyta</taxon>
        <taxon>Embryophyta</taxon>
        <taxon>Tracheophyta</taxon>
        <taxon>Spermatophyta</taxon>
        <taxon>Magnoliopsida</taxon>
        <taxon>eudicotyledons</taxon>
        <taxon>Gunneridae</taxon>
        <taxon>Pentapetalae</taxon>
        <taxon>rosids</taxon>
        <taxon>fabids</taxon>
        <taxon>Rosales</taxon>
        <taxon>Rosaceae</taxon>
        <taxon>Amygdaloideae</taxon>
        <taxon>Maleae</taxon>
        <taxon>Malus</taxon>
    </lineage>
</organism>
<protein>
    <submittedName>
        <fullName evidence="1">Uncharacterized protein</fullName>
    </submittedName>
</protein>